<feature type="signal peptide" evidence="1">
    <location>
        <begin position="1"/>
        <end position="19"/>
    </location>
</feature>
<dbReference type="EMBL" id="JBHSGW010000004">
    <property type="protein sequence ID" value="MFC4739415.1"/>
    <property type="molecule type" value="Genomic_DNA"/>
</dbReference>
<accession>A0ABV9P413</accession>
<keyword evidence="1" id="KW-0732">Signal</keyword>
<evidence type="ECO:0000313" key="3">
    <source>
        <dbReference type="EMBL" id="MFC4739415.1"/>
    </source>
</evidence>
<evidence type="ECO:0000313" key="4">
    <source>
        <dbReference type="Proteomes" id="UP001595885"/>
    </source>
</evidence>
<dbReference type="InterPro" id="IPR007029">
    <property type="entry name" value="YHS_dom"/>
</dbReference>
<evidence type="ECO:0000259" key="2">
    <source>
        <dbReference type="Pfam" id="PF04945"/>
    </source>
</evidence>
<name>A0ABV9P413_9FLAO</name>
<comment type="caution">
    <text evidence="3">The sequence shown here is derived from an EMBL/GenBank/DDBJ whole genome shotgun (WGS) entry which is preliminary data.</text>
</comment>
<organism evidence="3 4">
    <name type="scientific">Flavobacterium ponti</name>
    <dbReference type="NCBI Taxonomy" id="665133"/>
    <lineage>
        <taxon>Bacteria</taxon>
        <taxon>Pseudomonadati</taxon>
        <taxon>Bacteroidota</taxon>
        <taxon>Flavobacteriia</taxon>
        <taxon>Flavobacteriales</taxon>
        <taxon>Flavobacteriaceae</taxon>
        <taxon>Flavobacterium</taxon>
    </lineage>
</organism>
<gene>
    <name evidence="3" type="ORF">ACFO3U_05365</name>
</gene>
<dbReference type="RefSeq" id="WP_379738847.1">
    <property type="nucleotide sequence ID" value="NZ_JBHSGW010000004.1"/>
</dbReference>
<feature type="domain" description="YHS" evidence="2">
    <location>
        <begin position="45"/>
        <end position="89"/>
    </location>
</feature>
<proteinExistence type="predicted"/>
<reference evidence="4" key="1">
    <citation type="journal article" date="2019" name="Int. J. Syst. Evol. Microbiol.">
        <title>The Global Catalogue of Microorganisms (GCM) 10K type strain sequencing project: providing services to taxonomists for standard genome sequencing and annotation.</title>
        <authorList>
            <consortium name="The Broad Institute Genomics Platform"/>
            <consortium name="The Broad Institute Genome Sequencing Center for Infectious Disease"/>
            <person name="Wu L."/>
            <person name="Ma J."/>
        </authorList>
    </citation>
    <scope>NUCLEOTIDE SEQUENCE [LARGE SCALE GENOMIC DNA]</scope>
    <source>
        <strain evidence="4">CCUG 50349</strain>
    </source>
</reference>
<dbReference type="Proteomes" id="UP001595885">
    <property type="component" value="Unassembled WGS sequence"/>
</dbReference>
<evidence type="ECO:0000256" key="1">
    <source>
        <dbReference type="SAM" id="SignalP"/>
    </source>
</evidence>
<dbReference type="Pfam" id="PF04945">
    <property type="entry name" value="YHS"/>
    <property type="match status" value="1"/>
</dbReference>
<sequence length="154" mass="17724">MKNQLIILLMAFVSISTFAQTEAKRAEQFNLEKNKVAVQGYDVVSYFKQNKAVKGNKDLAVSYEGVIYYFSSQTNKDAFKKSPASYEPQYGGWCAYAMGNSGEKVEINPETFKILNGKLYLFYNAFFNNTLKSWNKDEVNLKKKADLNWKNYIK</sequence>
<protein>
    <submittedName>
        <fullName evidence="3">YHS domain-containing (Seleno)protein</fullName>
    </submittedName>
</protein>
<keyword evidence="4" id="KW-1185">Reference proteome</keyword>
<dbReference type="NCBIfam" id="NF041384">
    <property type="entry name" value="YHS_seleno_dom"/>
    <property type="match status" value="1"/>
</dbReference>
<feature type="chain" id="PRO_5047303767" evidence="1">
    <location>
        <begin position="20"/>
        <end position="154"/>
    </location>
</feature>